<sequence length="115" mass="12840">MKIEKLILPVMIVAVIAALYFTYFSPKDDLGLFSDFDKNSNVNRDIIVKVIHDKGFFVDQASGGTVFYVEDKAGVQMKVVGPISLPPGMDVTNRVTLRGHLHDGYFHAAEVRIRN</sequence>
<evidence type="ECO:0000256" key="1">
    <source>
        <dbReference type="SAM" id="Phobius"/>
    </source>
</evidence>
<keyword evidence="1" id="KW-0472">Membrane</keyword>
<gene>
    <name evidence="2" type="ordered locus">MROS_0906</name>
</gene>
<proteinExistence type="predicted"/>
<dbReference type="KEGG" id="mro:MROS_0906"/>
<dbReference type="Proteomes" id="UP000009011">
    <property type="component" value="Chromosome"/>
</dbReference>
<keyword evidence="1" id="KW-0812">Transmembrane</keyword>
<name>I6YUB4_MELRP</name>
<evidence type="ECO:0000313" key="2">
    <source>
        <dbReference type="EMBL" id="AFN74147.1"/>
    </source>
</evidence>
<keyword evidence="3" id="KW-1185">Reference proteome</keyword>
<dbReference type="RefSeq" id="WP_014855583.1">
    <property type="nucleotide sequence ID" value="NC_018178.1"/>
</dbReference>
<evidence type="ECO:0000313" key="3">
    <source>
        <dbReference type="Proteomes" id="UP000009011"/>
    </source>
</evidence>
<dbReference type="OrthoDB" id="9885043at2"/>
<dbReference type="AlphaFoldDB" id="I6YUB4"/>
<reference evidence="2 3" key="1">
    <citation type="journal article" date="2013" name="PLoS ONE">
        <title>Genomic analysis of Melioribacter roseus, facultatively anaerobic organotrophic bacterium representing a novel deep lineage within Bacteriodetes/Chlorobi group.</title>
        <authorList>
            <person name="Kadnikov V.V."/>
            <person name="Mardanov A.V."/>
            <person name="Podosokorskaya O.A."/>
            <person name="Gavrilov S.N."/>
            <person name="Kublanov I.V."/>
            <person name="Beletsky A.V."/>
            <person name="Bonch-Osmolovskaya E.A."/>
            <person name="Ravin N.V."/>
        </authorList>
    </citation>
    <scope>NUCLEOTIDE SEQUENCE [LARGE SCALE GENOMIC DNA]</scope>
    <source>
        <strain evidence="3">JCM 17771 / P3M-2</strain>
    </source>
</reference>
<keyword evidence="1" id="KW-1133">Transmembrane helix</keyword>
<evidence type="ECO:0008006" key="4">
    <source>
        <dbReference type="Google" id="ProtNLM"/>
    </source>
</evidence>
<feature type="transmembrane region" description="Helical" evidence="1">
    <location>
        <begin position="6"/>
        <end position="24"/>
    </location>
</feature>
<dbReference type="EMBL" id="CP003557">
    <property type="protein sequence ID" value="AFN74147.1"/>
    <property type="molecule type" value="Genomic_DNA"/>
</dbReference>
<protein>
    <recommendedName>
        <fullName evidence="4">Cytochrome c-type biogenesis protein CcmE</fullName>
    </recommendedName>
</protein>
<organism evidence="2 3">
    <name type="scientific">Melioribacter roseus (strain DSM 23840 / JCM 17771 / VKM B-2668 / P3M-2)</name>
    <dbReference type="NCBI Taxonomy" id="1191523"/>
    <lineage>
        <taxon>Bacteria</taxon>
        <taxon>Pseudomonadati</taxon>
        <taxon>Ignavibacteriota</taxon>
        <taxon>Ignavibacteria</taxon>
        <taxon>Ignavibacteriales</taxon>
        <taxon>Melioribacteraceae</taxon>
        <taxon>Melioribacter</taxon>
    </lineage>
</organism>
<dbReference type="HOGENOM" id="CLU_2130087_0_0_10"/>
<accession>I6YUB4</accession>